<feature type="transmembrane region" description="Helical" evidence="6">
    <location>
        <begin position="142"/>
        <end position="164"/>
    </location>
</feature>
<dbReference type="GO" id="GO:0005886">
    <property type="term" value="C:plasma membrane"/>
    <property type="evidence" value="ECO:0007669"/>
    <property type="project" value="UniProtKB-SubCell"/>
</dbReference>
<feature type="transmembrane region" description="Helical" evidence="6">
    <location>
        <begin position="286"/>
        <end position="310"/>
    </location>
</feature>
<dbReference type="PANTHER" id="PTHR43370:SF2">
    <property type="entry name" value="ABC TRANSPORTER PERMEASE PROTEIN"/>
    <property type="match status" value="1"/>
</dbReference>
<dbReference type="RefSeq" id="WP_089767443.1">
    <property type="nucleotide sequence ID" value="NZ_FNPB01000007.1"/>
</dbReference>
<keyword evidence="3 6" id="KW-0812">Transmembrane</keyword>
<evidence type="ECO:0000256" key="1">
    <source>
        <dbReference type="ARBA" id="ARBA00004651"/>
    </source>
</evidence>
<dbReference type="EMBL" id="FNPB01000007">
    <property type="protein sequence ID" value="SDY15962.1"/>
    <property type="molecule type" value="Genomic_DNA"/>
</dbReference>
<evidence type="ECO:0000256" key="4">
    <source>
        <dbReference type="ARBA" id="ARBA00022989"/>
    </source>
</evidence>
<feature type="transmembrane region" description="Helical" evidence="6">
    <location>
        <begin position="195"/>
        <end position="213"/>
    </location>
</feature>
<keyword evidence="4 6" id="KW-1133">Transmembrane helix</keyword>
<accession>A0A1H3HKK0</accession>
<dbReference type="CDD" id="cd06580">
    <property type="entry name" value="TM_PBP1_transp_TpRbsC_like"/>
    <property type="match status" value="1"/>
</dbReference>
<name>A0A1H3HKK0_9EURY</name>
<feature type="transmembrane region" description="Helical" evidence="6">
    <location>
        <begin position="246"/>
        <end position="266"/>
    </location>
</feature>
<evidence type="ECO:0000313" key="8">
    <source>
        <dbReference type="Proteomes" id="UP000199170"/>
    </source>
</evidence>
<dbReference type="PANTHER" id="PTHR43370">
    <property type="entry name" value="SUGAR ABC TRANSPORTER INTEGRAL MEMBRANE PROTEIN-RELATED"/>
    <property type="match status" value="1"/>
</dbReference>
<dbReference type="AlphaFoldDB" id="A0A1H3HKK0"/>
<feature type="transmembrane region" description="Helical" evidence="6">
    <location>
        <begin position="64"/>
        <end position="85"/>
    </location>
</feature>
<evidence type="ECO:0000256" key="2">
    <source>
        <dbReference type="ARBA" id="ARBA00022475"/>
    </source>
</evidence>
<gene>
    <name evidence="7" type="ORF">SAMN04487946_107140</name>
</gene>
<dbReference type="Pfam" id="PF02653">
    <property type="entry name" value="BPD_transp_2"/>
    <property type="match status" value="1"/>
</dbReference>
<evidence type="ECO:0000256" key="6">
    <source>
        <dbReference type="SAM" id="Phobius"/>
    </source>
</evidence>
<dbReference type="GO" id="GO:0022857">
    <property type="term" value="F:transmembrane transporter activity"/>
    <property type="evidence" value="ECO:0007669"/>
    <property type="project" value="InterPro"/>
</dbReference>
<feature type="transmembrane region" description="Helical" evidence="6">
    <location>
        <begin position="219"/>
        <end position="239"/>
    </location>
</feature>
<evidence type="ECO:0000256" key="5">
    <source>
        <dbReference type="ARBA" id="ARBA00023136"/>
    </source>
</evidence>
<dbReference type="InterPro" id="IPR001851">
    <property type="entry name" value="ABC_transp_permease"/>
</dbReference>
<dbReference type="STRING" id="660517.SAMN04487946_107140"/>
<evidence type="ECO:0000313" key="7">
    <source>
        <dbReference type="EMBL" id="SDY15962.1"/>
    </source>
</evidence>
<sequence>MPGAGFFAGLANATVNASTVLILAGLGELISERAGVLNLGVEGMMLVGALTGFITTVITGNYWLGLGVAILAGGAMSLIHAFLCISLNSDQAVSGIMLTLLGTGLTTFFGNSYSGNSVSGFPERTLPIVGDLLVEIPILGPALFQSTVTDYAALLLVPVVWLFLYRTNIGLELISVGEDPETADTMGVDVFKMRYLAVIIGGALAGAAGAHLSLAFNQIWSASMTAGRGWIAVALVIFARWRPERILLGAYLFGLFNALQLYSQALDFSLGAGTPLAGVLNPVIDFVMNPTIMSTYPYLATLLVLVITVIRAENRELAQPSALVQSYSRETD</sequence>
<evidence type="ECO:0000256" key="3">
    <source>
        <dbReference type="ARBA" id="ARBA00022692"/>
    </source>
</evidence>
<organism evidence="7 8">
    <name type="scientific">Halobellus clavatus</name>
    <dbReference type="NCBI Taxonomy" id="660517"/>
    <lineage>
        <taxon>Archaea</taxon>
        <taxon>Methanobacteriati</taxon>
        <taxon>Methanobacteriota</taxon>
        <taxon>Stenosarchaea group</taxon>
        <taxon>Halobacteria</taxon>
        <taxon>Halobacteriales</taxon>
        <taxon>Haloferacaceae</taxon>
        <taxon>Halobellus</taxon>
    </lineage>
</organism>
<feature type="transmembrane region" description="Helical" evidence="6">
    <location>
        <begin position="92"/>
        <end position="110"/>
    </location>
</feature>
<reference evidence="8" key="1">
    <citation type="submission" date="2016-10" db="EMBL/GenBank/DDBJ databases">
        <authorList>
            <person name="Varghese N."/>
            <person name="Submissions S."/>
        </authorList>
    </citation>
    <scope>NUCLEOTIDE SEQUENCE [LARGE SCALE GENOMIC DNA]</scope>
    <source>
        <strain evidence="8">CGMCC 1.10118</strain>
    </source>
</reference>
<protein>
    <submittedName>
        <fullName evidence="7">Nucleoside ABC transporter membrane protein</fullName>
    </submittedName>
</protein>
<proteinExistence type="predicted"/>
<feature type="transmembrane region" description="Helical" evidence="6">
    <location>
        <begin position="6"/>
        <end position="24"/>
    </location>
</feature>
<keyword evidence="8" id="KW-1185">Reference proteome</keyword>
<feature type="transmembrane region" description="Helical" evidence="6">
    <location>
        <begin position="36"/>
        <end position="58"/>
    </location>
</feature>
<keyword evidence="2" id="KW-1003">Cell membrane</keyword>
<comment type="subcellular location">
    <subcellularLocation>
        <location evidence="1">Cell membrane</location>
        <topology evidence="1">Multi-pass membrane protein</topology>
    </subcellularLocation>
</comment>
<dbReference type="Proteomes" id="UP000199170">
    <property type="component" value="Unassembled WGS sequence"/>
</dbReference>
<dbReference type="OrthoDB" id="372203at2157"/>
<keyword evidence="5 6" id="KW-0472">Membrane</keyword>